<protein>
    <recommendedName>
        <fullName evidence="3">exodeoxyribonuclease III</fullName>
        <ecNumber evidence="3">3.1.11.2</ecNumber>
    </recommendedName>
</protein>
<dbReference type="EMBL" id="JAODUP010000172">
    <property type="protein sequence ID" value="KAK2158356.1"/>
    <property type="molecule type" value="Genomic_DNA"/>
</dbReference>
<feature type="binding site" evidence="7">
    <location>
        <position position="184"/>
    </location>
    <ligand>
        <name>Mg(2+)</name>
        <dbReference type="ChEBI" id="CHEBI:18420"/>
        <label>1</label>
    </ligand>
</feature>
<feature type="binding site" evidence="7">
    <location>
        <position position="7"/>
    </location>
    <ligand>
        <name>Mg(2+)</name>
        <dbReference type="ChEBI" id="CHEBI:18420"/>
        <label>1</label>
    </ligand>
</feature>
<dbReference type="AlphaFoldDB" id="A0AAD9JSF8"/>
<keyword evidence="6 7" id="KW-0460">Magnesium</keyword>
<keyword evidence="7" id="KW-0464">Manganese</keyword>
<dbReference type="GO" id="GO:0005634">
    <property type="term" value="C:nucleus"/>
    <property type="evidence" value="ECO:0007669"/>
    <property type="project" value="TreeGrafter"/>
</dbReference>
<evidence type="ECO:0000256" key="2">
    <source>
        <dbReference type="ARBA" id="ARBA00007092"/>
    </source>
</evidence>
<dbReference type="GO" id="GO:0046872">
    <property type="term" value="F:metal ion binding"/>
    <property type="evidence" value="ECO:0007669"/>
    <property type="project" value="UniProtKB-KW"/>
</dbReference>
<evidence type="ECO:0000256" key="1">
    <source>
        <dbReference type="ARBA" id="ARBA00000493"/>
    </source>
</evidence>
<organism evidence="10 11">
    <name type="scientific">Paralvinella palmiformis</name>
    <dbReference type="NCBI Taxonomy" id="53620"/>
    <lineage>
        <taxon>Eukaryota</taxon>
        <taxon>Metazoa</taxon>
        <taxon>Spiralia</taxon>
        <taxon>Lophotrochozoa</taxon>
        <taxon>Annelida</taxon>
        <taxon>Polychaeta</taxon>
        <taxon>Sedentaria</taxon>
        <taxon>Canalipalpata</taxon>
        <taxon>Terebellida</taxon>
        <taxon>Terebelliformia</taxon>
        <taxon>Alvinellidae</taxon>
        <taxon>Paralvinella</taxon>
    </lineage>
</organism>
<comment type="catalytic activity">
    <reaction evidence="1">
        <text>Exonucleolytic cleavage in the 3'- to 5'-direction to yield nucleoside 5'-phosphates.</text>
        <dbReference type="EC" id="3.1.11.2"/>
    </reaction>
</comment>
<dbReference type="GO" id="GO:0003906">
    <property type="term" value="F:DNA-(apurinic or apyrimidinic site) endonuclease activity"/>
    <property type="evidence" value="ECO:0007669"/>
    <property type="project" value="TreeGrafter"/>
</dbReference>
<dbReference type="Gene3D" id="3.60.10.10">
    <property type="entry name" value="Endonuclease/exonuclease/phosphatase"/>
    <property type="match status" value="1"/>
</dbReference>
<evidence type="ECO:0000313" key="10">
    <source>
        <dbReference type="EMBL" id="KAK2158356.1"/>
    </source>
</evidence>
<evidence type="ECO:0000256" key="4">
    <source>
        <dbReference type="ARBA" id="ARBA00022723"/>
    </source>
</evidence>
<dbReference type="SUPFAM" id="SSF56219">
    <property type="entry name" value="DNase I-like"/>
    <property type="match status" value="1"/>
</dbReference>
<evidence type="ECO:0000259" key="9">
    <source>
        <dbReference type="Pfam" id="PF03372"/>
    </source>
</evidence>
<dbReference type="InterPro" id="IPR036691">
    <property type="entry name" value="Endo/exonu/phosph_ase_sf"/>
</dbReference>
<dbReference type="Pfam" id="PF03372">
    <property type="entry name" value="Exo_endo_phos"/>
    <property type="match status" value="1"/>
</dbReference>
<evidence type="ECO:0000256" key="3">
    <source>
        <dbReference type="ARBA" id="ARBA00012115"/>
    </source>
</evidence>
<dbReference type="PANTHER" id="PTHR22748:SF4">
    <property type="entry name" value="DNA-(APURINIC OR APYRIMIDINIC SITE) ENDONUCLEASE 2"/>
    <property type="match status" value="1"/>
</dbReference>
<evidence type="ECO:0000313" key="11">
    <source>
        <dbReference type="Proteomes" id="UP001208570"/>
    </source>
</evidence>
<dbReference type="GO" id="GO:0006284">
    <property type="term" value="P:base-excision repair"/>
    <property type="evidence" value="ECO:0007669"/>
    <property type="project" value="TreeGrafter"/>
</dbReference>
<feature type="domain" description="Endonuclease/exonuclease/phosphatase" evidence="9">
    <location>
        <begin position="4"/>
        <end position="199"/>
    </location>
</feature>
<comment type="caution">
    <text evidence="10">The sequence shown here is derived from an EMBL/GenBank/DDBJ whole genome shotgun (WGS) entry which is preliminary data.</text>
</comment>
<feature type="binding site" evidence="7">
    <location>
        <position position="186"/>
    </location>
    <ligand>
        <name>Mg(2+)</name>
        <dbReference type="ChEBI" id="CHEBI:18420"/>
        <label>1</label>
    </ligand>
</feature>
<accession>A0AAD9JSF8</accession>
<dbReference type="InterPro" id="IPR005135">
    <property type="entry name" value="Endo/exonuclease/phosphatase"/>
</dbReference>
<keyword evidence="11" id="KW-1185">Reference proteome</keyword>
<feature type="site" description="Transition state stabilizer" evidence="8">
    <location>
        <position position="186"/>
    </location>
</feature>
<dbReference type="PROSITE" id="PS51435">
    <property type="entry name" value="AP_NUCLEASE_F1_4"/>
    <property type="match status" value="1"/>
</dbReference>
<evidence type="ECO:0000256" key="8">
    <source>
        <dbReference type="PIRSR" id="PIRSR604808-3"/>
    </source>
</evidence>
<evidence type="ECO:0000256" key="7">
    <source>
        <dbReference type="PIRSR" id="PIRSR604808-2"/>
    </source>
</evidence>
<reference evidence="10" key="1">
    <citation type="journal article" date="2023" name="Mol. Biol. Evol.">
        <title>Third-Generation Sequencing Reveals the Adaptive Role of the Epigenome in Three Deep-Sea Polychaetes.</title>
        <authorList>
            <person name="Perez M."/>
            <person name="Aroh O."/>
            <person name="Sun Y."/>
            <person name="Lan Y."/>
            <person name="Juniper S.K."/>
            <person name="Young C.R."/>
            <person name="Angers B."/>
            <person name="Qian P.Y."/>
        </authorList>
    </citation>
    <scope>NUCLEOTIDE SEQUENCE</scope>
    <source>
        <strain evidence="10">P08H-3</strain>
    </source>
</reference>
<sequence length="209" mass="23590">MKVLTWNINGIRSVKKELDDLFRSLEYDIICVQETKVTRDQLTEDAAVVVGYNSYFSFSRGRSGYSGVATFVKDTCTPLRAEEGVSGLLVSDKSNIIGSLGDQTRFSDEEIHSLDSEGRAVITQHKVLDEDGNERLLAIVNLYCPRADPMNEDRKVFKIHFYELLQVRVEAILNTGSHVILLGDMNTSHKKLDHCDPAEDKVIFLLFNM</sequence>
<gene>
    <name evidence="10" type="ORF">LSH36_172g03005</name>
</gene>
<keyword evidence="5" id="KW-0378">Hydrolase</keyword>
<dbReference type="Proteomes" id="UP001208570">
    <property type="component" value="Unassembled WGS sequence"/>
</dbReference>
<feature type="binding site" evidence="7">
    <location>
        <position position="34"/>
    </location>
    <ligand>
        <name>Mg(2+)</name>
        <dbReference type="ChEBI" id="CHEBI:18420"/>
        <label>1</label>
    </ligand>
</feature>
<dbReference type="GO" id="GO:0008081">
    <property type="term" value="F:phosphoric diester hydrolase activity"/>
    <property type="evidence" value="ECO:0007669"/>
    <property type="project" value="TreeGrafter"/>
</dbReference>
<name>A0AAD9JSF8_9ANNE</name>
<dbReference type="InterPro" id="IPR004808">
    <property type="entry name" value="AP_endonuc_1"/>
</dbReference>
<proteinExistence type="inferred from homology"/>
<comment type="similarity">
    <text evidence="2">Belongs to the DNA repair enzymes AP/ExoA family.</text>
</comment>
<evidence type="ECO:0000256" key="5">
    <source>
        <dbReference type="ARBA" id="ARBA00022801"/>
    </source>
</evidence>
<dbReference type="EC" id="3.1.11.2" evidence="3"/>
<dbReference type="GO" id="GO:0008311">
    <property type="term" value="F:double-stranded DNA 3'-5' DNA exonuclease activity"/>
    <property type="evidence" value="ECO:0007669"/>
    <property type="project" value="UniProtKB-EC"/>
</dbReference>
<keyword evidence="4 7" id="KW-0479">Metal-binding</keyword>
<evidence type="ECO:0000256" key="6">
    <source>
        <dbReference type="ARBA" id="ARBA00022842"/>
    </source>
</evidence>
<dbReference type="PANTHER" id="PTHR22748">
    <property type="entry name" value="AP ENDONUCLEASE"/>
    <property type="match status" value="1"/>
</dbReference>
<comment type="cofactor">
    <cofactor evidence="7">
        <name>Mg(2+)</name>
        <dbReference type="ChEBI" id="CHEBI:18420"/>
    </cofactor>
    <cofactor evidence="7">
        <name>Mn(2+)</name>
        <dbReference type="ChEBI" id="CHEBI:29035"/>
    </cofactor>
    <text evidence="7">Probably binds two magnesium or manganese ions per subunit.</text>
</comment>